<feature type="signal peptide" evidence="1">
    <location>
        <begin position="1"/>
        <end position="20"/>
    </location>
</feature>
<evidence type="ECO:0000313" key="3">
    <source>
        <dbReference type="Proteomes" id="UP001486888"/>
    </source>
</evidence>
<dbReference type="KEGG" id="gey:QMQ05_05690"/>
<gene>
    <name evidence="2" type="ORF">QMQ05_05690</name>
</gene>
<reference evidence="2 3" key="1">
    <citation type="submission" date="2023-05" db="EMBL/GenBank/DDBJ databases">
        <title>Glutamicibacter sp. B1, complete genome.</title>
        <authorList>
            <person name="Long Y.H."/>
            <person name="Fang T."/>
            <person name="Li X.Y."/>
        </authorList>
    </citation>
    <scope>NUCLEOTIDE SEQUENCE [LARGE SCALE GENOMIC DNA]</scope>
    <source>
        <strain evidence="2 3">B1</strain>
    </source>
</reference>
<keyword evidence="3" id="KW-1185">Reference proteome</keyword>
<sequence>MITKKTTTIIAAFLATIALAGCTTNADKANENLSIAADNFEVQRHIVGVNGITGEYAFEVVGRCSINDQGHQLEVTCRHGENEYRKHMIGLSDNTFYVAEQLGAIDVSVYHTRIIIKPETLLPELELQTGKQ</sequence>
<dbReference type="PROSITE" id="PS51257">
    <property type="entry name" value="PROKAR_LIPOPROTEIN"/>
    <property type="match status" value="1"/>
</dbReference>
<keyword evidence="1" id="KW-0732">Signal</keyword>
<dbReference type="RefSeq" id="WP_345473724.1">
    <property type="nucleotide sequence ID" value="NZ_CP125942.1"/>
</dbReference>
<evidence type="ECO:0000256" key="1">
    <source>
        <dbReference type="SAM" id="SignalP"/>
    </source>
</evidence>
<dbReference type="InterPro" id="IPR058243">
    <property type="entry name" value="Phage_VG64"/>
</dbReference>
<proteinExistence type="predicted"/>
<evidence type="ECO:0000313" key="2">
    <source>
        <dbReference type="EMBL" id="XAO47015.1"/>
    </source>
</evidence>
<protein>
    <submittedName>
        <fullName evidence="2">Uncharacterized protein</fullName>
    </submittedName>
</protein>
<dbReference type="AlphaFoldDB" id="A0AAU6WH56"/>
<feature type="chain" id="PRO_5043985981" evidence="1">
    <location>
        <begin position="21"/>
        <end position="132"/>
    </location>
</feature>
<name>A0AAU6WH56_9MICC</name>
<dbReference type="Pfam" id="PF25682">
    <property type="entry name" value="Phage_VG64"/>
    <property type="match status" value="1"/>
</dbReference>
<accession>A0AAU6WH56</accession>
<organism evidence="2 3">
    <name type="scientific">Glutamicibacter ectropisis</name>
    <dbReference type="NCBI Taxonomy" id="3046593"/>
    <lineage>
        <taxon>Bacteria</taxon>
        <taxon>Bacillati</taxon>
        <taxon>Actinomycetota</taxon>
        <taxon>Actinomycetes</taxon>
        <taxon>Micrococcales</taxon>
        <taxon>Micrococcaceae</taxon>
        <taxon>Glutamicibacter</taxon>
    </lineage>
</organism>
<dbReference type="EMBL" id="CP125942">
    <property type="protein sequence ID" value="XAO47015.1"/>
    <property type="molecule type" value="Genomic_DNA"/>
</dbReference>
<dbReference type="Proteomes" id="UP001486888">
    <property type="component" value="Chromosome"/>
</dbReference>